<keyword evidence="9" id="KW-1185">Reference proteome</keyword>
<evidence type="ECO:0000256" key="6">
    <source>
        <dbReference type="ARBA" id="ARBA00023136"/>
    </source>
</evidence>
<dbReference type="GO" id="GO:0015483">
    <property type="term" value="F:long-chain fatty acid transporting porin activity"/>
    <property type="evidence" value="ECO:0007669"/>
    <property type="project" value="TreeGrafter"/>
</dbReference>
<keyword evidence="3" id="KW-1134">Transmembrane beta strand</keyword>
<keyword evidence="8" id="KW-0675">Receptor</keyword>
<keyword evidence="4" id="KW-0812">Transmembrane</keyword>
<comment type="similarity">
    <text evidence="2">Belongs to the OmpP1/FadL family.</text>
</comment>
<keyword evidence="5" id="KW-0732">Signal</keyword>
<evidence type="ECO:0000256" key="7">
    <source>
        <dbReference type="ARBA" id="ARBA00023237"/>
    </source>
</evidence>
<evidence type="ECO:0000313" key="8">
    <source>
        <dbReference type="EMBL" id="NAW51851.1"/>
    </source>
</evidence>
<evidence type="ECO:0000256" key="2">
    <source>
        <dbReference type="ARBA" id="ARBA00008163"/>
    </source>
</evidence>
<dbReference type="GO" id="GO:0009279">
    <property type="term" value="C:cell outer membrane"/>
    <property type="evidence" value="ECO:0007669"/>
    <property type="project" value="UniProtKB-SubCell"/>
</dbReference>
<dbReference type="SUPFAM" id="SSF56935">
    <property type="entry name" value="Porins"/>
    <property type="match status" value="1"/>
</dbReference>
<dbReference type="Gene3D" id="2.40.160.60">
    <property type="entry name" value="Outer membrane protein transport protein (OMPP1/FadL/TodX)"/>
    <property type="match status" value="1"/>
</dbReference>
<sequence length="465" mass="51998">MSLPAAVFLHAQDAAEVRNAATVYGNNMTTGTARSFGMAGAVGALGGDLSSVQINPAGLGIYTKGDLQVTVGRYSYKNTSTMIDHDYSYNKKKKTFDQLGGVIALPLKGSKLKYLNVGVSYVRKNIDDFVASPGDKNVFIDNSWTGSDGKPVLDKLIYDGHKYDRVGHLSKTNISIGGNYNDKLYLGVGFNYHKADLSQWDTYRMKFGSQPKSSVIYDKQSTPYDESSKGYSVAAGAIFKLTDGYRLGIGFESPIWWNIERQATQYLEKGKKKVSDDRDFRSPAKVNLSAALMPVKNLTLSADYSQAITKPKYTSPIEKGSMKEVVNEYFNTSVRYAYEFRMGAEYTIDNLKLRAGYAFAENPVKERNIATLGRDKSITNVRYNNLYVGKENILGFGVGYTFFRSLYIDAAYQNLRYEYDNPFFDGVYYARTSNNSRVKVANKESVVTSVKNQQHNIFLTLGYRF</sequence>
<proteinExistence type="inferred from homology"/>
<keyword evidence="7" id="KW-0998">Cell outer membrane</keyword>
<dbReference type="InterPro" id="IPR005017">
    <property type="entry name" value="OMPP1/FadL/TodX"/>
</dbReference>
<keyword evidence="6" id="KW-0472">Membrane</keyword>
<dbReference type="AlphaFoldDB" id="A0A845PY49"/>
<evidence type="ECO:0000256" key="4">
    <source>
        <dbReference type="ARBA" id="ARBA00022692"/>
    </source>
</evidence>
<dbReference type="Pfam" id="PF03349">
    <property type="entry name" value="Toluene_X"/>
    <property type="match status" value="1"/>
</dbReference>
<protein>
    <submittedName>
        <fullName evidence="8">Hemin receptor</fullName>
    </submittedName>
</protein>
<dbReference type="PANTHER" id="PTHR35093">
    <property type="entry name" value="OUTER MEMBRANE PROTEIN NMB0088-RELATED"/>
    <property type="match status" value="1"/>
</dbReference>
<dbReference type="Proteomes" id="UP000553459">
    <property type="component" value="Unassembled WGS sequence"/>
</dbReference>
<evidence type="ECO:0000313" key="9">
    <source>
        <dbReference type="Proteomes" id="UP000553459"/>
    </source>
</evidence>
<name>A0A845PY49_9FLAO</name>
<dbReference type="EMBL" id="JAAABJ010000629">
    <property type="protein sequence ID" value="NAW51851.1"/>
    <property type="molecule type" value="Genomic_DNA"/>
</dbReference>
<dbReference type="PANTHER" id="PTHR35093:SF8">
    <property type="entry name" value="OUTER MEMBRANE PROTEIN NMB0088-RELATED"/>
    <property type="match status" value="1"/>
</dbReference>
<organism evidence="8 9">
    <name type="scientific">Elizabethkingia argenteiflava</name>
    <dbReference type="NCBI Taxonomy" id="2681556"/>
    <lineage>
        <taxon>Bacteria</taxon>
        <taxon>Pseudomonadati</taxon>
        <taxon>Bacteroidota</taxon>
        <taxon>Flavobacteriia</taxon>
        <taxon>Flavobacteriales</taxon>
        <taxon>Weeksellaceae</taxon>
        <taxon>Elizabethkingia</taxon>
    </lineage>
</organism>
<comment type="caution">
    <text evidence="8">The sequence shown here is derived from an EMBL/GenBank/DDBJ whole genome shotgun (WGS) entry which is preliminary data.</text>
</comment>
<comment type="subcellular location">
    <subcellularLocation>
        <location evidence="1">Cell outer membrane</location>
        <topology evidence="1">Multi-pass membrane protein</topology>
    </subcellularLocation>
</comment>
<accession>A0A845PY49</accession>
<evidence type="ECO:0000256" key="5">
    <source>
        <dbReference type="ARBA" id="ARBA00022729"/>
    </source>
</evidence>
<gene>
    <name evidence="8" type="ORF">GNY06_10915</name>
</gene>
<evidence type="ECO:0000256" key="1">
    <source>
        <dbReference type="ARBA" id="ARBA00004571"/>
    </source>
</evidence>
<evidence type="ECO:0000256" key="3">
    <source>
        <dbReference type="ARBA" id="ARBA00022452"/>
    </source>
</evidence>
<reference evidence="8 9" key="1">
    <citation type="submission" date="2019-11" db="EMBL/GenBank/DDBJ databases">
        <title>Characterization of Elizabethkingia argenteiflava sp. nov., isolated from inner surface of Soybean Pods.</title>
        <authorList>
            <person name="Mo S."/>
        </authorList>
    </citation>
    <scope>NUCLEOTIDE SEQUENCE [LARGE SCALE GENOMIC DNA]</scope>
    <source>
        <strain evidence="8 9">YB22</strain>
    </source>
</reference>